<evidence type="ECO:0000313" key="1">
    <source>
        <dbReference type="EMBL" id="KGQ01378.1"/>
    </source>
</evidence>
<dbReference type="KEGG" id="pbl:PAAG_11959"/>
<keyword evidence="2" id="KW-1185">Reference proteome</keyword>
<gene>
    <name evidence="1" type="ORF">PAAG_11959</name>
</gene>
<dbReference type="AlphaFoldDB" id="A0A0A2V1J6"/>
<dbReference type="VEuPathDB" id="FungiDB:PAAG_11959"/>
<proteinExistence type="predicted"/>
<dbReference type="GeneID" id="9096517"/>
<dbReference type="Proteomes" id="UP000002059">
    <property type="component" value="Partially assembled WGS sequence"/>
</dbReference>
<protein>
    <submittedName>
        <fullName evidence="1">Uncharacterized protein</fullName>
    </submittedName>
</protein>
<organism evidence="1 2">
    <name type="scientific">Paracoccidioides lutzii (strain ATCC MYA-826 / Pb01)</name>
    <name type="common">Paracoccidioides brasiliensis</name>
    <dbReference type="NCBI Taxonomy" id="502779"/>
    <lineage>
        <taxon>Eukaryota</taxon>
        <taxon>Fungi</taxon>
        <taxon>Dikarya</taxon>
        <taxon>Ascomycota</taxon>
        <taxon>Pezizomycotina</taxon>
        <taxon>Eurotiomycetes</taxon>
        <taxon>Eurotiomycetidae</taxon>
        <taxon>Onygenales</taxon>
        <taxon>Ajellomycetaceae</taxon>
        <taxon>Paracoccidioides</taxon>
    </lineage>
</organism>
<dbReference type="HOGENOM" id="CLU_2085495_0_0_1"/>
<sequence length="117" mass="13102">MPLSSSASWIQPATPGLLTWDFRPRRHHHHATTEILATYRRQTDNGFLDVQGTAKQWKTQSLDFKNVLLALTSAEVRADLVETGILDAGKRPPRLTQACPGHDRNTLNTVEVDLVTM</sequence>
<reference evidence="1 2" key="1">
    <citation type="journal article" date="2011" name="PLoS Genet.">
        <title>Comparative genomic analysis of human fungal pathogens causing paracoccidioidomycosis.</title>
        <authorList>
            <person name="Desjardins C.A."/>
            <person name="Champion M.D."/>
            <person name="Holder J.W."/>
            <person name="Muszewska A."/>
            <person name="Goldberg J."/>
            <person name="Bailao A.M."/>
            <person name="Brigido M.M."/>
            <person name="Ferreira M.E."/>
            <person name="Garcia A.M."/>
            <person name="Grynberg M."/>
            <person name="Gujja S."/>
            <person name="Heiman D.I."/>
            <person name="Henn M.R."/>
            <person name="Kodira C.D."/>
            <person name="Leon-Narvaez H."/>
            <person name="Longo L.V."/>
            <person name="Ma L.J."/>
            <person name="Malavazi I."/>
            <person name="Matsuo A.L."/>
            <person name="Morais F.V."/>
            <person name="Pereira M."/>
            <person name="Rodriguez-Brito S."/>
            <person name="Sakthikumar S."/>
            <person name="Salem-Izacc S.M."/>
            <person name="Sykes S.M."/>
            <person name="Teixeira M.M."/>
            <person name="Vallejo M.C."/>
            <person name="Walter M.E."/>
            <person name="Yandava C."/>
            <person name="Young S."/>
            <person name="Zeng Q."/>
            <person name="Zucker J."/>
            <person name="Felipe M.S."/>
            <person name="Goldman G.H."/>
            <person name="Haas B.J."/>
            <person name="McEwen J.G."/>
            <person name="Nino-Vega G."/>
            <person name="Puccia R."/>
            <person name="San-Blas G."/>
            <person name="Soares C.M."/>
            <person name="Birren B.W."/>
            <person name="Cuomo C.A."/>
        </authorList>
    </citation>
    <scope>NUCLEOTIDE SEQUENCE [LARGE SCALE GENOMIC DNA]</scope>
    <source>
        <strain evidence="2">ATCC MYA-826 / Pb01</strain>
    </source>
</reference>
<accession>A0A0A2V1J6</accession>
<dbReference type="EMBL" id="KN294003">
    <property type="protein sequence ID" value="KGQ01378.1"/>
    <property type="molecule type" value="Genomic_DNA"/>
</dbReference>
<dbReference type="RefSeq" id="XP_015702906.1">
    <property type="nucleotide sequence ID" value="XM_015847516.1"/>
</dbReference>
<name>A0A0A2V1J6_PARBA</name>
<evidence type="ECO:0000313" key="2">
    <source>
        <dbReference type="Proteomes" id="UP000002059"/>
    </source>
</evidence>